<name>A0A075WV04_9BACT</name>
<evidence type="ECO:0008006" key="4">
    <source>
        <dbReference type="Google" id="ProtNLM"/>
    </source>
</evidence>
<dbReference type="RefSeq" id="WP_038061403.1">
    <property type="nucleotide sequence ID" value="NZ_CP008796.1"/>
</dbReference>
<keyword evidence="1" id="KW-1133">Transmembrane helix</keyword>
<dbReference type="HOGENOM" id="CLU_813617_0_0_0"/>
<dbReference type="EMBL" id="CP008796">
    <property type="protein sequence ID" value="AIH04731.1"/>
    <property type="molecule type" value="Genomic_DNA"/>
</dbReference>
<dbReference type="STRING" id="289377.HL41_08790"/>
<dbReference type="KEGG" id="tcm:HL41_08790"/>
<dbReference type="PROSITE" id="PS00409">
    <property type="entry name" value="PROKAR_NTER_METHYL"/>
    <property type="match status" value="1"/>
</dbReference>
<gene>
    <name evidence="2" type="ORF">HL41_08790</name>
</gene>
<dbReference type="AlphaFoldDB" id="A0A075WV04"/>
<keyword evidence="1" id="KW-0472">Membrane</keyword>
<evidence type="ECO:0000313" key="2">
    <source>
        <dbReference type="EMBL" id="AIH04731.1"/>
    </source>
</evidence>
<dbReference type="PaxDb" id="289377-HL41_08790"/>
<dbReference type="OrthoDB" id="9812111at2"/>
<keyword evidence="1" id="KW-0812">Transmembrane</keyword>
<accession>A0A075WV04</accession>
<evidence type="ECO:0000256" key="1">
    <source>
        <dbReference type="SAM" id="Phobius"/>
    </source>
</evidence>
<protein>
    <recommendedName>
        <fullName evidence="4">Prepilin-type N-terminal cleavage/methylation domain-containing protein</fullName>
    </recommendedName>
</protein>
<feature type="transmembrane region" description="Helical" evidence="1">
    <location>
        <begin position="12"/>
        <end position="38"/>
    </location>
</feature>
<dbReference type="eggNOG" id="COG4966">
    <property type="taxonomic scope" value="Bacteria"/>
</dbReference>
<evidence type="ECO:0000313" key="3">
    <source>
        <dbReference type="Proteomes" id="UP000028481"/>
    </source>
</evidence>
<dbReference type="InterPro" id="IPR012902">
    <property type="entry name" value="N_methyl_site"/>
</dbReference>
<proteinExistence type="predicted"/>
<organism evidence="2 3">
    <name type="scientific">Thermodesulfobacterium commune DSM 2178</name>
    <dbReference type="NCBI Taxonomy" id="289377"/>
    <lineage>
        <taxon>Bacteria</taxon>
        <taxon>Pseudomonadati</taxon>
        <taxon>Thermodesulfobacteriota</taxon>
        <taxon>Thermodesulfobacteria</taxon>
        <taxon>Thermodesulfobacteriales</taxon>
        <taxon>Thermodesulfobacteriaceae</taxon>
        <taxon>Thermodesulfobacterium</taxon>
    </lineage>
</organism>
<keyword evidence="3" id="KW-1185">Reference proteome</keyword>
<reference evidence="2 3" key="1">
    <citation type="journal article" date="2015" name="Genome Announc.">
        <title>Genome Sequence of a Sulfate-Reducing Thermophilic Bacterium, Thermodesulfobacterium commune DSM 2178T (Phylum Thermodesulfobacteria).</title>
        <authorList>
            <person name="Bhatnagar S."/>
            <person name="Badger J.H."/>
            <person name="Madupu R."/>
            <person name="Khouri H.M."/>
            <person name="O'Connor E.M."/>
            <person name="Robb F.T."/>
            <person name="Ward N.L."/>
            <person name="Eisen J.A."/>
        </authorList>
    </citation>
    <scope>NUCLEOTIDE SEQUENCE [LARGE SCALE GENOMIC DNA]</scope>
    <source>
        <strain evidence="2 3">DSM 2178</strain>
    </source>
</reference>
<dbReference type="Proteomes" id="UP000028481">
    <property type="component" value="Chromosome"/>
</dbReference>
<sequence>MQLSINQKKDKGYSLLELLIATFIGLLVIAAIYGFYWVAQNTFTQIRHVTSVKEQTKVGLAQLEWFFQRWGFGVPCSNYNNPTSCIQLFVDNNTTSKHPYPPPSSLYLRISQDNPCDEVWFYGSLGGQGFVTRVVGVNKVAVMSCRLNIQNTQNNRENCYHVWRRRTHFVNKNANSNGSLCYDTNIFNITTTEYPIIFKLSGLSSNNLDCSRENNPDNAELDIRIEAYEGSWEDYNGTQQIFVNATNLEGGDLIIRTPHLVHFFCRQNEHDQNNLWLYVETKDVALNCKTNENPMPLVRVNSFKVTPQNNGVLVRIEVIGTETRFGINNSKIIMVERFFGR</sequence>
<dbReference type="Pfam" id="PF07963">
    <property type="entry name" value="N_methyl"/>
    <property type="match status" value="1"/>
</dbReference>